<dbReference type="Proteomes" id="UP000886191">
    <property type="component" value="Unassembled WGS sequence"/>
</dbReference>
<organism evidence="2">
    <name type="scientific">Pricia antarctica</name>
    <dbReference type="NCBI Taxonomy" id="641691"/>
    <lineage>
        <taxon>Bacteria</taxon>
        <taxon>Pseudomonadati</taxon>
        <taxon>Bacteroidota</taxon>
        <taxon>Flavobacteriia</taxon>
        <taxon>Flavobacteriales</taxon>
        <taxon>Flavobacteriaceae</taxon>
        <taxon>Pricia</taxon>
    </lineage>
</organism>
<dbReference type="InterPro" id="IPR036457">
    <property type="entry name" value="PPM-type-like_dom_sf"/>
</dbReference>
<comment type="caution">
    <text evidence="2">The sequence shown here is derived from an EMBL/GenBank/DDBJ whole genome shotgun (WGS) entry which is preliminary data.</text>
</comment>
<dbReference type="SUPFAM" id="SSF81606">
    <property type="entry name" value="PP2C-like"/>
    <property type="match status" value="1"/>
</dbReference>
<evidence type="ECO:0000313" key="2">
    <source>
        <dbReference type="EMBL" id="HEA23636.1"/>
    </source>
</evidence>
<dbReference type="InterPro" id="IPR001932">
    <property type="entry name" value="PPM-type_phosphatase-like_dom"/>
</dbReference>
<gene>
    <name evidence="2" type="ORF">ENH87_22360</name>
</gene>
<dbReference type="Gene3D" id="3.60.40.10">
    <property type="entry name" value="PPM-type phosphatase domain"/>
    <property type="match status" value="1"/>
</dbReference>
<dbReference type="SMART" id="SM00331">
    <property type="entry name" value="PP2C_SIG"/>
    <property type="match status" value="1"/>
</dbReference>
<dbReference type="PROSITE" id="PS51746">
    <property type="entry name" value="PPM_2"/>
    <property type="match status" value="1"/>
</dbReference>
<name>A0A831QUZ5_9FLAO</name>
<feature type="domain" description="PPM-type phosphatase" evidence="1">
    <location>
        <begin position="11"/>
        <end position="223"/>
    </location>
</feature>
<dbReference type="AlphaFoldDB" id="A0A831QUZ5"/>
<proteinExistence type="predicted"/>
<reference evidence="2" key="1">
    <citation type="journal article" date="2020" name="mSystems">
        <title>Genome- and Community-Level Interaction Insights into Carbon Utilization and Element Cycling Functions of Hydrothermarchaeota in Hydrothermal Sediment.</title>
        <authorList>
            <person name="Zhou Z."/>
            <person name="Liu Y."/>
            <person name="Xu W."/>
            <person name="Pan J."/>
            <person name="Luo Z.H."/>
            <person name="Li M."/>
        </authorList>
    </citation>
    <scope>NUCLEOTIDE SEQUENCE [LARGE SCALE GENOMIC DNA]</scope>
    <source>
        <strain evidence="2">HyVt-345</strain>
    </source>
</reference>
<dbReference type="EMBL" id="DRGL01000084">
    <property type="protein sequence ID" value="HEA23636.1"/>
    <property type="molecule type" value="Genomic_DNA"/>
</dbReference>
<dbReference type="SMART" id="SM00332">
    <property type="entry name" value="PP2Cc"/>
    <property type="match status" value="1"/>
</dbReference>
<protein>
    <recommendedName>
        <fullName evidence="1">PPM-type phosphatase domain-containing protein</fullName>
    </recommendedName>
</protein>
<evidence type="ECO:0000259" key="1">
    <source>
        <dbReference type="PROSITE" id="PS51746"/>
    </source>
</evidence>
<accession>A0A831QUZ5</accession>
<sequence length="229" mass="26842">MHTDITTFNLKHLFGSKKGTNRNKNQDRFLIIEKDRYSLFMVFDGVSSNQTSYLFINEFKKRVMFESKVAEISENTLDKVLYEINKKLIQSGLQGMSTLSLLFFNKIRNNVEFLNIGDSRIYIFTNQYLEKITEDDALLGRNNIITKYLGLEALTLDDFQLEKTSKDCNYLLCTDGFYTLMENELKEYFKTLNFRKLQNVKKKLLSLQKGNNSDDSSYIIIKNEISNRD</sequence>